<dbReference type="PANTHER" id="PTHR21340">
    <property type="entry name" value="DIADENOSINE 5,5-P1,P4-TETRAPHOSPHATE PYROPHOSPHOHYDROLASE MUTT"/>
    <property type="match status" value="1"/>
</dbReference>
<sequence length="157" mass="18021">MTDPIASPTKRAAGMLLVTRAQPRQFLLMRHHDRWDLPKGHCDPGESDLQTAIRETEEETGISTDSVQIDPDFRFELSYPVQYKRHGDQVFHKTVVYLLGWVDAIFTPTLTEHPGFQWFPWNPPHRIQIQTIDPLLEAVAIHLEQQQQDNPSLSGEG</sequence>
<protein>
    <recommendedName>
        <fullName evidence="2">Bis(5'-nucleosyl)-tetraphosphatase [asymmetrical]</fullName>
    </recommendedName>
    <alternativeName>
        <fullName evidence="5">Diadenosine 5',5'''-P1,P4-tetraphosphate asymmetrical hydrolase</fullName>
    </alternativeName>
</protein>
<evidence type="ECO:0000259" key="7">
    <source>
        <dbReference type="PROSITE" id="PS51462"/>
    </source>
</evidence>
<dbReference type="InterPro" id="IPR003565">
    <property type="entry name" value="Tetra_PHTase"/>
</dbReference>
<evidence type="ECO:0000256" key="3">
    <source>
        <dbReference type="ARBA" id="ARBA00022741"/>
    </source>
</evidence>
<dbReference type="InterPro" id="IPR020084">
    <property type="entry name" value="NUDIX_hydrolase_CS"/>
</dbReference>
<evidence type="ECO:0000256" key="1">
    <source>
        <dbReference type="ARBA" id="ARBA00005582"/>
    </source>
</evidence>
<accession>A0ABX5Y7R8</accession>
<evidence type="ECO:0000256" key="4">
    <source>
        <dbReference type="ARBA" id="ARBA00022801"/>
    </source>
</evidence>
<gene>
    <name evidence="8" type="ORF">TBK1r_71510</name>
</gene>
<dbReference type="InterPro" id="IPR015797">
    <property type="entry name" value="NUDIX_hydrolase-like_dom_sf"/>
</dbReference>
<dbReference type="SUPFAM" id="SSF55811">
    <property type="entry name" value="Nudix"/>
    <property type="match status" value="1"/>
</dbReference>
<keyword evidence="9" id="KW-1185">Reference proteome</keyword>
<keyword evidence="4 6" id="KW-0378">Hydrolase</keyword>
<evidence type="ECO:0000313" key="9">
    <source>
        <dbReference type="Proteomes" id="UP000318081"/>
    </source>
</evidence>
<dbReference type="InterPro" id="IPR020476">
    <property type="entry name" value="Nudix_hydrolase"/>
</dbReference>
<comment type="similarity">
    <text evidence="1 6">Belongs to the Nudix hydrolase family.</text>
</comment>
<dbReference type="Pfam" id="PF00293">
    <property type="entry name" value="NUDIX"/>
    <property type="match status" value="1"/>
</dbReference>
<evidence type="ECO:0000256" key="5">
    <source>
        <dbReference type="ARBA" id="ARBA00032644"/>
    </source>
</evidence>
<dbReference type="PROSITE" id="PS00893">
    <property type="entry name" value="NUDIX_BOX"/>
    <property type="match status" value="1"/>
</dbReference>
<evidence type="ECO:0000313" key="8">
    <source>
        <dbReference type="EMBL" id="QDV88119.1"/>
    </source>
</evidence>
<feature type="domain" description="Nudix hydrolase" evidence="7">
    <location>
        <begin position="8"/>
        <end position="141"/>
    </location>
</feature>
<dbReference type="Proteomes" id="UP000318081">
    <property type="component" value="Chromosome"/>
</dbReference>
<dbReference type="Gene3D" id="3.90.79.10">
    <property type="entry name" value="Nucleoside Triphosphate Pyrophosphohydrolase"/>
    <property type="match status" value="1"/>
</dbReference>
<dbReference type="InterPro" id="IPR051325">
    <property type="entry name" value="Nudix_hydrolase_domain"/>
</dbReference>
<name>A0ABX5Y7R8_9BACT</name>
<dbReference type="EMBL" id="CP036432">
    <property type="protein sequence ID" value="QDV88119.1"/>
    <property type="molecule type" value="Genomic_DNA"/>
</dbReference>
<organism evidence="8 9">
    <name type="scientific">Stieleria magnilauensis</name>
    <dbReference type="NCBI Taxonomy" id="2527963"/>
    <lineage>
        <taxon>Bacteria</taxon>
        <taxon>Pseudomonadati</taxon>
        <taxon>Planctomycetota</taxon>
        <taxon>Planctomycetia</taxon>
        <taxon>Pirellulales</taxon>
        <taxon>Pirellulaceae</taxon>
        <taxon>Stieleria</taxon>
    </lineage>
</organism>
<dbReference type="PANTHER" id="PTHR21340:SF0">
    <property type="entry name" value="BIS(5'-NUCLEOSYL)-TETRAPHOSPHATASE [ASYMMETRICAL]"/>
    <property type="match status" value="1"/>
</dbReference>
<evidence type="ECO:0000256" key="6">
    <source>
        <dbReference type="RuleBase" id="RU003476"/>
    </source>
</evidence>
<dbReference type="RefSeq" id="WP_145220197.1">
    <property type="nucleotide sequence ID" value="NZ_CP036432.1"/>
</dbReference>
<reference evidence="8 9" key="1">
    <citation type="submission" date="2019-02" db="EMBL/GenBank/DDBJ databases">
        <title>Deep-cultivation of Planctomycetes and their phenomic and genomic characterization uncovers novel biology.</title>
        <authorList>
            <person name="Wiegand S."/>
            <person name="Jogler M."/>
            <person name="Boedeker C."/>
            <person name="Pinto D."/>
            <person name="Vollmers J."/>
            <person name="Rivas-Marin E."/>
            <person name="Kohn T."/>
            <person name="Peeters S.H."/>
            <person name="Heuer A."/>
            <person name="Rast P."/>
            <person name="Oberbeckmann S."/>
            <person name="Bunk B."/>
            <person name="Jeske O."/>
            <person name="Meyerdierks A."/>
            <person name="Storesund J.E."/>
            <person name="Kallscheuer N."/>
            <person name="Luecker S."/>
            <person name="Lage O.M."/>
            <person name="Pohl T."/>
            <person name="Merkel B.J."/>
            <person name="Hornburger P."/>
            <person name="Mueller R.-W."/>
            <person name="Bruemmer F."/>
            <person name="Labrenz M."/>
            <person name="Spormann A.M."/>
            <person name="Op den Camp H."/>
            <person name="Overmann J."/>
            <person name="Amann R."/>
            <person name="Jetten M.S.M."/>
            <person name="Mascher T."/>
            <person name="Medema M.H."/>
            <person name="Devos D.P."/>
            <person name="Kaster A.-K."/>
            <person name="Ovreas L."/>
            <person name="Rohde M."/>
            <person name="Galperin M.Y."/>
            <person name="Jogler C."/>
        </authorList>
    </citation>
    <scope>NUCLEOTIDE SEQUENCE [LARGE SCALE GENOMIC DNA]</scope>
    <source>
        <strain evidence="8 9">TBK1r</strain>
    </source>
</reference>
<proteinExistence type="inferred from homology"/>
<dbReference type="CDD" id="cd03428">
    <property type="entry name" value="NUDIX_Ap4A_Nudt2"/>
    <property type="match status" value="1"/>
</dbReference>
<dbReference type="PRINTS" id="PR00502">
    <property type="entry name" value="NUDIXFAMILY"/>
</dbReference>
<dbReference type="PROSITE" id="PS51462">
    <property type="entry name" value="NUDIX"/>
    <property type="match status" value="1"/>
</dbReference>
<dbReference type="InterPro" id="IPR000086">
    <property type="entry name" value="NUDIX_hydrolase_dom"/>
</dbReference>
<evidence type="ECO:0000256" key="2">
    <source>
        <dbReference type="ARBA" id="ARBA00018911"/>
    </source>
</evidence>
<keyword evidence="3" id="KW-0547">Nucleotide-binding</keyword>